<dbReference type="RefSeq" id="WP_118197826.1">
    <property type="nucleotide sequence ID" value="NZ_JBCJBY010000004.1"/>
</dbReference>
<accession>A0A414SDZ5</accession>
<gene>
    <name evidence="1" type="ORF">DW272_09885</name>
</gene>
<comment type="caution">
    <text evidence="1">The sequence shown here is derived from an EMBL/GenBank/DDBJ whole genome shotgun (WGS) entry which is preliminary data.</text>
</comment>
<sequence length="80" mass="9252">MKVKIPFYEEKTDVQLSFWGKAKSHLSEDEKRSLDILADYFTSCTIKFVGKNEHEYISIEKVDDGLIVECDDSVKVLEGY</sequence>
<dbReference type="AlphaFoldDB" id="A0A414SDZ5"/>
<dbReference type="Proteomes" id="UP000284220">
    <property type="component" value="Unassembled WGS sequence"/>
</dbReference>
<organism evidence="1 2">
    <name type="scientific">Blautia obeum</name>
    <dbReference type="NCBI Taxonomy" id="40520"/>
    <lineage>
        <taxon>Bacteria</taxon>
        <taxon>Bacillati</taxon>
        <taxon>Bacillota</taxon>
        <taxon>Clostridia</taxon>
        <taxon>Lachnospirales</taxon>
        <taxon>Lachnospiraceae</taxon>
        <taxon>Blautia</taxon>
    </lineage>
</organism>
<proteinExistence type="predicted"/>
<dbReference type="EMBL" id="QRHZ01000004">
    <property type="protein sequence ID" value="RHG17343.1"/>
    <property type="molecule type" value="Genomic_DNA"/>
</dbReference>
<name>A0A414SDZ5_9FIRM</name>
<evidence type="ECO:0000313" key="1">
    <source>
        <dbReference type="EMBL" id="RHG17343.1"/>
    </source>
</evidence>
<evidence type="ECO:0000313" key="2">
    <source>
        <dbReference type="Proteomes" id="UP000284220"/>
    </source>
</evidence>
<protein>
    <submittedName>
        <fullName evidence="1">Uncharacterized protein</fullName>
    </submittedName>
</protein>
<reference evidence="1 2" key="1">
    <citation type="submission" date="2018-08" db="EMBL/GenBank/DDBJ databases">
        <title>A genome reference for cultivated species of the human gut microbiota.</title>
        <authorList>
            <person name="Zou Y."/>
            <person name="Xue W."/>
            <person name="Luo G."/>
        </authorList>
    </citation>
    <scope>NUCLEOTIDE SEQUENCE [LARGE SCALE GENOMIC DNA]</scope>
    <source>
        <strain evidence="1 2">AM22-9LB</strain>
    </source>
</reference>